<gene>
    <name evidence="2" type="ORF">HH304_09080</name>
</gene>
<feature type="transmembrane region" description="Helical" evidence="1">
    <location>
        <begin position="7"/>
        <end position="26"/>
    </location>
</feature>
<evidence type="ECO:0000313" key="3">
    <source>
        <dbReference type="Proteomes" id="UP000559010"/>
    </source>
</evidence>
<accession>A0A848J1Y4</accession>
<dbReference type="Proteomes" id="UP000559010">
    <property type="component" value="Unassembled WGS sequence"/>
</dbReference>
<keyword evidence="3" id="KW-1185">Reference proteome</keyword>
<reference evidence="2 3" key="1">
    <citation type="submission" date="2020-04" db="EMBL/GenBank/DDBJ databases">
        <title>Flammeovirgaceae bacterium KN852 isolated from deep sea.</title>
        <authorList>
            <person name="Zhang D.-C."/>
        </authorList>
    </citation>
    <scope>NUCLEOTIDE SEQUENCE [LARGE SCALE GENOMIC DNA]</scope>
    <source>
        <strain evidence="2 3">KN852</strain>
    </source>
</reference>
<feature type="transmembrane region" description="Helical" evidence="1">
    <location>
        <begin position="38"/>
        <end position="57"/>
    </location>
</feature>
<sequence length="240" mass="27897">MGKLLRYIITILLLIIIVCSILYFINKDLFLKYTNEDGLIENLTAGVCFFFSVFLLIRYIKASKNRSTSWKIVNILMILGLFFVFGEEISWGQRIFDIESNEFFLENNKQQETNLHNLKVLGIGVNKLIFGKLLTLIFGFYFLFGYVLYKKVPSIKKIVNDLGIPIPKASQTAVLLGVTALIMTVPDSNKWELWELMLSVILLWAFIDPYNEDEKLFYMKKELKIKNRLKIYPPTTIKVP</sequence>
<comment type="caution">
    <text evidence="2">The sequence shown here is derived from an EMBL/GenBank/DDBJ whole genome shotgun (WGS) entry which is preliminary data.</text>
</comment>
<keyword evidence="1" id="KW-0812">Transmembrane</keyword>
<dbReference type="RefSeq" id="WP_169680593.1">
    <property type="nucleotide sequence ID" value="NZ_JABBNU010000005.1"/>
</dbReference>
<organism evidence="2 3">
    <name type="scientific">Marinigracilibium pacificum</name>
    <dbReference type="NCBI Taxonomy" id="2729599"/>
    <lineage>
        <taxon>Bacteria</taxon>
        <taxon>Pseudomonadati</taxon>
        <taxon>Bacteroidota</taxon>
        <taxon>Cytophagia</taxon>
        <taxon>Cytophagales</taxon>
        <taxon>Flammeovirgaceae</taxon>
        <taxon>Marinigracilibium</taxon>
    </lineage>
</organism>
<proteinExistence type="predicted"/>
<keyword evidence="1" id="KW-1133">Transmembrane helix</keyword>
<feature type="transmembrane region" description="Helical" evidence="1">
    <location>
        <begin position="129"/>
        <end position="149"/>
    </location>
</feature>
<evidence type="ECO:0000256" key="1">
    <source>
        <dbReference type="SAM" id="Phobius"/>
    </source>
</evidence>
<protein>
    <submittedName>
        <fullName evidence="2">Uncharacterized protein</fullName>
    </submittedName>
</protein>
<keyword evidence="1" id="KW-0472">Membrane</keyword>
<dbReference type="EMBL" id="JABBNU010000005">
    <property type="protein sequence ID" value="NMM48550.1"/>
    <property type="molecule type" value="Genomic_DNA"/>
</dbReference>
<dbReference type="AlphaFoldDB" id="A0A848J1Y4"/>
<name>A0A848J1Y4_9BACT</name>
<evidence type="ECO:0000313" key="2">
    <source>
        <dbReference type="EMBL" id="NMM48550.1"/>
    </source>
</evidence>
<feature type="transmembrane region" description="Helical" evidence="1">
    <location>
        <begin position="69"/>
        <end position="86"/>
    </location>
</feature>